<accession>A0A9N7JMP5</accession>
<dbReference type="AlphaFoldDB" id="A0A9N7JMP5"/>
<sequence length="116" mass="13172">MKNGLIALLLGAIIIGGGVVGVNALSNEKNNSELNKNYIEDLEDEIEYKIEIKILEQAKNKLGIKDNEWKTYDELEDIIEEKLGIDDIDDKVDIEDLIEKKLGLDDDVTDYIYNED</sequence>
<protein>
    <submittedName>
        <fullName evidence="1">Uncharacterized protein</fullName>
    </submittedName>
</protein>
<dbReference type="KEGG" id="csep:CP523_14360"/>
<organism evidence="1 3">
    <name type="scientific">Clostridium septicum</name>
    <dbReference type="NCBI Taxonomy" id="1504"/>
    <lineage>
        <taxon>Bacteria</taxon>
        <taxon>Bacillati</taxon>
        <taxon>Bacillota</taxon>
        <taxon>Clostridia</taxon>
        <taxon>Eubacteriales</taxon>
        <taxon>Clostridiaceae</taxon>
        <taxon>Clostridium</taxon>
    </lineage>
</organism>
<keyword evidence="4" id="KW-1185">Reference proteome</keyword>
<dbReference type="RefSeq" id="WP_120140992.1">
    <property type="nucleotide sequence ID" value="NZ_CP023671.1"/>
</dbReference>
<dbReference type="EMBL" id="CP023671">
    <property type="protein sequence ID" value="AYE35519.1"/>
    <property type="molecule type" value="Genomic_DNA"/>
</dbReference>
<dbReference type="GeneID" id="303561868"/>
<evidence type="ECO:0000313" key="4">
    <source>
        <dbReference type="Proteomes" id="UP001055437"/>
    </source>
</evidence>
<dbReference type="Proteomes" id="UP000280586">
    <property type="component" value="Chromosome"/>
</dbReference>
<evidence type="ECO:0000313" key="3">
    <source>
        <dbReference type="Proteomes" id="UP000280586"/>
    </source>
</evidence>
<reference evidence="1 3" key="1">
    <citation type="submission" date="2017-09" db="EMBL/GenBank/DDBJ databases">
        <authorList>
            <person name="Thomas P."/>
            <person name="Seyboldt C."/>
        </authorList>
    </citation>
    <scope>NUCLEOTIDE SEQUENCE [LARGE SCALE GENOMIC DNA]</scope>
    <source>
        <strain evidence="1 3">DSM 7534</strain>
    </source>
</reference>
<evidence type="ECO:0000313" key="1">
    <source>
        <dbReference type="EMBL" id="AYE35519.1"/>
    </source>
</evidence>
<proteinExistence type="predicted"/>
<evidence type="ECO:0000313" key="2">
    <source>
        <dbReference type="EMBL" id="USS02117.1"/>
    </source>
</evidence>
<dbReference type="EMBL" id="CP099799">
    <property type="protein sequence ID" value="USS02117.1"/>
    <property type="molecule type" value="Genomic_DNA"/>
</dbReference>
<dbReference type="Proteomes" id="UP001055437">
    <property type="component" value="Chromosome"/>
</dbReference>
<reference evidence="2" key="2">
    <citation type="submission" date="2022-06" db="EMBL/GenBank/DDBJ databases">
        <authorList>
            <person name="Holder M.E."/>
            <person name="Ajami N.J."/>
            <person name="Petrosino J.F."/>
        </authorList>
    </citation>
    <scope>NUCLEOTIDE SEQUENCE</scope>
    <source>
        <strain evidence="2">RMA 8861</strain>
    </source>
</reference>
<gene>
    <name evidence="1" type="ORF">CP523_14360</name>
    <name evidence="2" type="ORF">NH397_06760</name>
</gene>
<name>A0A9N7JMP5_CLOSE</name>